<feature type="region of interest" description="Disordered" evidence="1">
    <location>
        <begin position="91"/>
        <end position="118"/>
    </location>
</feature>
<feature type="region of interest" description="Disordered" evidence="1">
    <location>
        <begin position="1"/>
        <end position="28"/>
    </location>
</feature>
<gene>
    <name evidence="2" type="ORF">OFUS_LOCUS1482</name>
</gene>
<dbReference type="Proteomes" id="UP000749559">
    <property type="component" value="Unassembled WGS sequence"/>
</dbReference>
<feature type="compositionally biased region" description="Low complexity" evidence="1">
    <location>
        <begin position="53"/>
        <end position="66"/>
    </location>
</feature>
<comment type="caution">
    <text evidence="2">The sequence shown here is derived from an EMBL/GenBank/DDBJ whole genome shotgun (WGS) entry which is preliminary data.</text>
</comment>
<name>A0A8J1UBV3_OWEFU</name>
<sequence length="118" mass="13105">MYSSNHVIENANGDFTFTKPSPMTSKRQGMAVVYPIEEGSPGRMIYPPKQQENKLLNQSNSNGLNGHAEPIEQIRSNGVGLDKKVTILSLDSESKKRRDKRSKKSSSCLSCISKKGKY</sequence>
<evidence type="ECO:0000313" key="3">
    <source>
        <dbReference type="Proteomes" id="UP000749559"/>
    </source>
</evidence>
<protein>
    <submittedName>
        <fullName evidence="2">Uncharacterized protein</fullName>
    </submittedName>
</protein>
<proteinExistence type="predicted"/>
<evidence type="ECO:0000256" key="1">
    <source>
        <dbReference type="SAM" id="MobiDB-lite"/>
    </source>
</evidence>
<keyword evidence="3" id="KW-1185">Reference proteome</keyword>
<evidence type="ECO:0000313" key="2">
    <source>
        <dbReference type="EMBL" id="CAH1773954.1"/>
    </source>
</evidence>
<feature type="compositionally biased region" description="Polar residues" evidence="1">
    <location>
        <begin position="1"/>
        <end position="27"/>
    </location>
</feature>
<accession>A0A8J1UBV3</accession>
<feature type="compositionally biased region" description="Low complexity" evidence="1">
    <location>
        <begin position="105"/>
        <end position="118"/>
    </location>
</feature>
<feature type="compositionally biased region" description="Basic residues" evidence="1">
    <location>
        <begin position="95"/>
        <end position="104"/>
    </location>
</feature>
<feature type="region of interest" description="Disordered" evidence="1">
    <location>
        <begin position="42"/>
        <end position="77"/>
    </location>
</feature>
<dbReference type="EMBL" id="CAIIXF020000001">
    <property type="protein sequence ID" value="CAH1773954.1"/>
    <property type="molecule type" value="Genomic_DNA"/>
</dbReference>
<reference evidence="2" key="1">
    <citation type="submission" date="2022-03" db="EMBL/GenBank/DDBJ databases">
        <authorList>
            <person name="Martin C."/>
        </authorList>
    </citation>
    <scope>NUCLEOTIDE SEQUENCE</scope>
</reference>
<organism evidence="2 3">
    <name type="scientific">Owenia fusiformis</name>
    <name type="common">Polychaete worm</name>
    <dbReference type="NCBI Taxonomy" id="6347"/>
    <lineage>
        <taxon>Eukaryota</taxon>
        <taxon>Metazoa</taxon>
        <taxon>Spiralia</taxon>
        <taxon>Lophotrochozoa</taxon>
        <taxon>Annelida</taxon>
        <taxon>Polychaeta</taxon>
        <taxon>Sedentaria</taxon>
        <taxon>Canalipalpata</taxon>
        <taxon>Sabellida</taxon>
        <taxon>Oweniida</taxon>
        <taxon>Oweniidae</taxon>
        <taxon>Owenia</taxon>
    </lineage>
</organism>
<dbReference type="AlphaFoldDB" id="A0A8J1UBV3"/>